<evidence type="ECO:0000256" key="4">
    <source>
        <dbReference type="ARBA" id="ARBA00026030"/>
    </source>
</evidence>
<sequence length="157" mass="17560">MSAGFKVSLSISKKSDGSQLFYKIDGERFKENKTIKLHVDTVYKVTIEVRPAVEISNVSLSGINVDGTSTKTDSQTSFSGTWSSGMVQKTSKKVRTFLPLHVQFEDGSTIQTSLQCKLYALKDKTHVVWGTPLKCIELKCNRREELNTVSIDEVTFM</sequence>
<dbReference type="InterPro" id="IPR029204">
    <property type="entry name" value="CNRIP1"/>
</dbReference>
<proteinExistence type="inferred from homology"/>
<dbReference type="Proteomes" id="UP001152795">
    <property type="component" value="Unassembled WGS sequence"/>
</dbReference>
<organism evidence="5 6">
    <name type="scientific">Paramuricea clavata</name>
    <name type="common">Red gorgonian</name>
    <name type="synonym">Violescent sea-whip</name>
    <dbReference type="NCBI Taxonomy" id="317549"/>
    <lineage>
        <taxon>Eukaryota</taxon>
        <taxon>Metazoa</taxon>
        <taxon>Cnidaria</taxon>
        <taxon>Anthozoa</taxon>
        <taxon>Octocorallia</taxon>
        <taxon>Malacalcyonacea</taxon>
        <taxon>Plexauridae</taxon>
        <taxon>Paramuricea</taxon>
    </lineage>
</organism>
<comment type="function">
    <text evidence="1">Suppresses cannabinoid receptor CNR1-mediated tonic inhibition of voltage-gated calcium channels.</text>
</comment>
<reference evidence="5" key="1">
    <citation type="submission" date="2020-04" db="EMBL/GenBank/DDBJ databases">
        <authorList>
            <person name="Alioto T."/>
            <person name="Alioto T."/>
            <person name="Gomez Garrido J."/>
        </authorList>
    </citation>
    <scope>NUCLEOTIDE SEQUENCE</scope>
    <source>
        <strain evidence="5">A484AB</strain>
    </source>
</reference>
<name>A0A7D9I1Z2_PARCT</name>
<evidence type="ECO:0000256" key="3">
    <source>
        <dbReference type="ARBA" id="ARBA00015651"/>
    </source>
</evidence>
<dbReference type="OrthoDB" id="5920443at2759"/>
<dbReference type="GO" id="GO:0005886">
    <property type="term" value="C:plasma membrane"/>
    <property type="evidence" value="ECO:0007669"/>
    <property type="project" value="TreeGrafter"/>
</dbReference>
<keyword evidence="6" id="KW-1185">Reference proteome</keyword>
<comment type="subunit">
    <text evidence="4">Interacts with the cannabinoid receptor CNR1 (via C-terminus). Does not interact with cannabinoid receptor CNR2.</text>
</comment>
<dbReference type="Pfam" id="PF15043">
    <property type="entry name" value="CNRIP1"/>
    <property type="match status" value="1"/>
</dbReference>
<evidence type="ECO:0000256" key="1">
    <source>
        <dbReference type="ARBA" id="ARBA00003884"/>
    </source>
</evidence>
<dbReference type="PANTHER" id="PTHR31952:SF1">
    <property type="entry name" value="CB1 CANNABINOID RECEPTOR-INTERACTING PROTEIN 1"/>
    <property type="match status" value="1"/>
</dbReference>
<gene>
    <name evidence="5" type="ORF">PACLA_8A039092</name>
</gene>
<dbReference type="AlphaFoldDB" id="A0A7D9I1Z2"/>
<evidence type="ECO:0000256" key="2">
    <source>
        <dbReference type="ARBA" id="ARBA00007288"/>
    </source>
</evidence>
<dbReference type="GO" id="GO:0031718">
    <property type="term" value="F:type 1 cannabinoid receptor binding"/>
    <property type="evidence" value="ECO:0007669"/>
    <property type="project" value="TreeGrafter"/>
</dbReference>
<dbReference type="EMBL" id="CACRXK020002755">
    <property type="protein sequence ID" value="CAB3995889.1"/>
    <property type="molecule type" value="Genomic_DNA"/>
</dbReference>
<protein>
    <recommendedName>
        <fullName evidence="3">CB1 cannabinoid receptor-interacting protein 1</fullName>
    </recommendedName>
</protein>
<comment type="similarity">
    <text evidence="2">Belongs to the CNRIP family.</text>
</comment>
<accession>A0A7D9I1Z2</accession>
<evidence type="ECO:0000313" key="6">
    <source>
        <dbReference type="Proteomes" id="UP001152795"/>
    </source>
</evidence>
<comment type="caution">
    <text evidence="5">The sequence shown here is derived from an EMBL/GenBank/DDBJ whole genome shotgun (WGS) entry which is preliminary data.</text>
</comment>
<evidence type="ECO:0000313" key="5">
    <source>
        <dbReference type="EMBL" id="CAB3995889.1"/>
    </source>
</evidence>
<dbReference type="PANTHER" id="PTHR31952">
    <property type="entry name" value="CB1 CANNABINOID RECEPTOR-INTERACTING PROTEIN 1"/>
    <property type="match status" value="1"/>
</dbReference>